<evidence type="ECO:0000313" key="10">
    <source>
        <dbReference type="EMBL" id="SIT31203.1"/>
    </source>
</evidence>
<evidence type="ECO:0000256" key="4">
    <source>
        <dbReference type="ARBA" id="ARBA00022723"/>
    </source>
</evidence>
<comment type="similarity">
    <text evidence="7 8">Belongs to the PINc/VapC protein family.</text>
</comment>
<dbReference type="Pfam" id="PF01850">
    <property type="entry name" value="PIN"/>
    <property type="match status" value="1"/>
</dbReference>
<feature type="domain" description="PIN" evidence="9">
    <location>
        <begin position="8"/>
        <end position="123"/>
    </location>
</feature>
<dbReference type="GO" id="GO:0004540">
    <property type="term" value="F:RNA nuclease activity"/>
    <property type="evidence" value="ECO:0007669"/>
    <property type="project" value="InterPro"/>
</dbReference>
<comment type="function">
    <text evidence="8">Toxic component of a toxin-antitoxin (TA) system. An RNase.</text>
</comment>
<dbReference type="AlphaFoldDB" id="A0A1N7R7W3"/>
<dbReference type="PANTHER" id="PTHR33653">
    <property type="entry name" value="RIBONUCLEASE VAPC2"/>
    <property type="match status" value="1"/>
</dbReference>
<accession>A0A1N7R7W3</accession>
<dbReference type="GO" id="GO:0090729">
    <property type="term" value="F:toxin activity"/>
    <property type="evidence" value="ECO:0007669"/>
    <property type="project" value="UniProtKB-KW"/>
</dbReference>
<keyword evidence="11" id="KW-1185">Reference proteome</keyword>
<keyword evidence="2 8" id="KW-1277">Toxin-antitoxin system</keyword>
<keyword evidence="6 8" id="KW-0460">Magnesium</keyword>
<dbReference type="Gene3D" id="3.40.50.1010">
    <property type="entry name" value="5'-nuclease"/>
    <property type="match status" value="1"/>
</dbReference>
<keyword evidence="4 8" id="KW-0479">Metal-binding</keyword>
<proteinExistence type="inferred from homology"/>
<dbReference type="SUPFAM" id="SSF88723">
    <property type="entry name" value="PIN domain-like"/>
    <property type="match status" value="1"/>
</dbReference>
<feature type="binding site" evidence="8">
    <location>
        <position position="9"/>
    </location>
    <ligand>
        <name>Mg(2+)</name>
        <dbReference type="ChEBI" id="CHEBI:18420"/>
    </ligand>
</feature>
<dbReference type="EMBL" id="FTOR01000010">
    <property type="protein sequence ID" value="SIT31203.1"/>
    <property type="molecule type" value="Genomic_DNA"/>
</dbReference>
<evidence type="ECO:0000256" key="1">
    <source>
        <dbReference type="ARBA" id="ARBA00001946"/>
    </source>
</evidence>
<name>A0A1N7R7W3_9BACT</name>
<keyword evidence="3 8" id="KW-0540">Nuclease</keyword>
<dbReference type="OrthoDB" id="9804823at2"/>
<evidence type="ECO:0000256" key="7">
    <source>
        <dbReference type="ARBA" id="ARBA00038093"/>
    </source>
</evidence>
<reference evidence="11" key="1">
    <citation type="submission" date="2017-01" db="EMBL/GenBank/DDBJ databases">
        <authorList>
            <person name="Varghese N."/>
            <person name="Submissions S."/>
        </authorList>
    </citation>
    <scope>NUCLEOTIDE SEQUENCE [LARGE SCALE GENOMIC DNA]</scope>
    <source>
        <strain evidence="11">DSM 21054</strain>
    </source>
</reference>
<organism evidence="10 11">
    <name type="scientific">Filimonas lacunae</name>
    <dbReference type="NCBI Taxonomy" id="477680"/>
    <lineage>
        <taxon>Bacteria</taxon>
        <taxon>Pseudomonadati</taxon>
        <taxon>Bacteroidota</taxon>
        <taxon>Chitinophagia</taxon>
        <taxon>Chitinophagales</taxon>
        <taxon>Chitinophagaceae</taxon>
        <taxon>Filimonas</taxon>
    </lineage>
</organism>
<comment type="cofactor">
    <cofactor evidence="1 8">
        <name>Mg(2+)</name>
        <dbReference type="ChEBI" id="CHEBI:18420"/>
    </cofactor>
</comment>
<dbReference type="GO" id="GO:0000287">
    <property type="term" value="F:magnesium ion binding"/>
    <property type="evidence" value="ECO:0007669"/>
    <property type="project" value="UniProtKB-UniRule"/>
</dbReference>
<evidence type="ECO:0000259" key="9">
    <source>
        <dbReference type="Pfam" id="PF01850"/>
    </source>
</evidence>
<protein>
    <recommendedName>
        <fullName evidence="8">Ribonuclease VapC</fullName>
        <shortName evidence="8">RNase VapC</shortName>
        <ecNumber evidence="8">3.1.-.-</ecNumber>
    </recommendedName>
    <alternativeName>
        <fullName evidence="8">Toxin VapC</fullName>
    </alternativeName>
</protein>
<dbReference type="Proteomes" id="UP000186917">
    <property type="component" value="Unassembled WGS sequence"/>
</dbReference>
<keyword evidence="8" id="KW-0800">Toxin</keyword>
<feature type="binding site" evidence="8">
    <location>
        <position position="97"/>
    </location>
    <ligand>
        <name>Mg(2+)</name>
        <dbReference type="ChEBI" id="CHEBI:18420"/>
    </ligand>
</feature>
<dbReference type="InterPro" id="IPR050556">
    <property type="entry name" value="Type_II_TA_system_RNase"/>
</dbReference>
<dbReference type="GO" id="GO:0016787">
    <property type="term" value="F:hydrolase activity"/>
    <property type="evidence" value="ECO:0007669"/>
    <property type="project" value="UniProtKB-KW"/>
</dbReference>
<dbReference type="GO" id="GO:0004519">
    <property type="term" value="F:endonuclease activity"/>
    <property type="evidence" value="ECO:0007669"/>
    <property type="project" value="UniProtKB-KW"/>
</dbReference>
<dbReference type="CDD" id="cd18753">
    <property type="entry name" value="PIN_VapC4-5_FitB-like"/>
    <property type="match status" value="1"/>
</dbReference>
<dbReference type="STRING" id="477680.SAMN05421788_110104"/>
<evidence type="ECO:0000256" key="2">
    <source>
        <dbReference type="ARBA" id="ARBA00022649"/>
    </source>
</evidence>
<evidence type="ECO:0000256" key="3">
    <source>
        <dbReference type="ARBA" id="ARBA00022722"/>
    </source>
</evidence>
<evidence type="ECO:0000256" key="5">
    <source>
        <dbReference type="ARBA" id="ARBA00022801"/>
    </source>
</evidence>
<dbReference type="InterPro" id="IPR002716">
    <property type="entry name" value="PIN_dom"/>
</dbReference>
<keyword evidence="10" id="KW-0255">Endonuclease</keyword>
<evidence type="ECO:0000256" key="6">
    <source>
        <dbReference type="ARBA" id="ARBA00022842"/>
    </source>
</evidence>
<dbReference type="InterPro" id="IPR022907">
    <property type="entry name" value="VapC_family"/>
</dbReference>
<sequence>MIGNRFALDTNIVSAWLKGEEGVADKIDNAEVYVPIVVIGELYYGAAYSLHVQKNIKDVQQITRNYELLLIDEDTTILYGDIKSTLRRKGKPIPENDIWIAAISQRYNITLVTRDNHFSEIDGLKLAQW</sequence>
<dbReference type="EC" id="3.1.-.-" evidence="8"/>
<dbReference type="HAMAP" id="MF_00265">
    <property type="entry name" value="VapC_Nob1"/>
    <property type="match status" value="1"/>
</dbReference>
<dbReference type="InterPro" id="IPR029060">
    <property type="entry name" value="PIN-like_dom_sf"/>
</dbReference>
<keyword evidence="5 8" id="KW-0378">Hydrolase</keyword>
<gene>
    <name evidence="8" type="primary">vapC</name>
    <name evidence="10" type="ORF">SAMN05421788_110104</name>
</gene>
<dbReference type="PANTHER" id="PTHR33653:SF1">
    <property type="entry name" value="RIBONUCLEASE VAPC2"/>
    <property type="match status" value="1"/>
</dbReference>
<dbReference type="RefSeq" id="WP_076381688.1">
    <property type="nucleotide sequence ID" value="NZ_AP017422.1"/>
</dbReference>
<evidence type="ECO:0000256" key="8">
    <source>
        <dbReference type="HAMAP-Rule" id="MF_00265"/>
    </source>
</evidence>
<evidence type="ECO:0000313" key="11">
    <source>
        <dbReference type="Proteomes" id="UP000186917"/>
    </source>
</evidence>